<organism evidence="1 2">
    <name type="scientific">Xanthomonas vesicatoria ATCC 35937</name>
    <dbReference type="NCBI Taxonomy" id="925775"/>
    <lineage>
        <taxon>Bacteria</taxon>
        <taxon>Pseudomonadati</taxon>
        <taxon>Pseudomonadota</taxon>
        <taxon>Gammaproteobacteria</taxon>
        <taxon>Lysobacterales</taxon>
        <taxon>Lysobacteraceae</taxon>
        <taxon>Xanthomonas</taxon>
    </lineage>
</organism>
<dbReference type="Proteomes" id="UP000003299">
    <property type="component" value="Unassembled WGS sequence"/>
</dbReference>
<gene>
    <name evidence="1" type="ORF">XVE_3074</name>
</gene>
<evidence type="ECO:0000313" key="2">
    <source>
        <dbReference type="Proteomes" id="UP000003299"/>
    </source>
</evidence>
<evidence type="ECO:0000313" key="1">
    <source>
        <dbReference type="EMBL" id="EGD08690.1"/>
    </source>
</evidence>
<name>F0BFR0_9XANT</name>
<proteinExistence type="predicted"/>
<protein>
    <submittedName>
        <fullName evidence="1">Uncharacterized protein</fullName>
    </submittedName>
</protein>
<dbReference type="AlphaFoldDB" id="F0BFR0"/>
<accession>F0BFR0</accession>
<sequence>MQSANARLRRQIHIHGAGMKAFHVRGIVWETDGKHPVLPAEATVECASEEEIADALSDAYGWLVSDFTVVGRSSSGRGPSA</sequence>
<comment type="caution">
    <text evidence="1">The sequence shown here is derived from an EMBL/GenBank/DDBJ whole genome shotgun (WGS) entry which is preliminary data.</text>
</comment>
<reference evidence="1 2" key="1">
    <citation type="journal article" date="2011" name="BMC Genomics">
        <title>Comparative genomics reveals diversity among xanthomonads infecting tomato and pepper.</title>
        <authorList>
            <person name="Potnis N."/>
            <person name="Krasileva K."/>
            <person name="Chow V."/>
            <person name="Almeida N.F."/>
            <person name="Patil P.B."/>
            <person name="Ryan R.P."/>
            <person name="Sharlach M."/>
            <person name="Behlau F."/>
            <person name="Dow J.M."/>
            <person name="Momol M.T."/>
            <person name="White F.F."/>
            <person name="Preston J.F."/>
            <person name="Vinatzer B.A."/>
            <person name="Koebnik R."/>
            <person name="Setubal J.C."/>
            <person name="Norman D.J."/>
            <person name="Staskawicz B.J."/>
            <person name="Jones J.B."/>
        </authorList>
    </citation>
    <scope>NUCLEOTIDE SEQUENCE [LARGE SCALE GENOMIC DNA]</scope>
    <source>
        <strain evidence="1 2">ATCC 35937</strain>
    </source>
</reference>
<dbReference type="EMBL" id="AEQV01000110">
    <property type="protein sequence ID" value="EGD08690.1"/>
    <property type="molecule type" value="Genomic_DNA"/>
</dbReference>